<dbReference type="AlphaFoldDB" id="A0A061F7R4"/>
<reference evidence="4 5" key="1">
    <citation type="journal article" date="2013" name="Genome Biol.">
        <title>The genome sequence of the most widely cultivated cacao type and its use to identify candidate genes regulating pod color.</title>
        <authorList>
            <person name="Motamayor J.C."/>
            <person name="Mockaitis K."/>
            <person name="Schmutz J."/>
            <person name="Haiminen N."/>
            <person name="Iii D.L."/>
            <person name="Cornejo O."/>
            <person name="Findley S.D."/>
            <person name="Zheng P."/>
            <person name="Utro F."/>
            <person name="Royaert S."/>
            <person name="Saski C."/>
            <person name="Jenkins J."/>
            <person name="Podicheti R."/>
            <person name="Zhao M."/>
            <person name="Scheffler B.E."/>
            <person name="Stack J.C."/>
            <person name="Feltus F.A."/>
            <person name="Mustiga G.M."/>
            <person name="Amores F."/>
            <person name="Phillips W."/>
            <person name="Marelli J.P."/>
            <person name="May G.D."/>
            <person name="Shapiro H."/>
            <person name="Ma J."/>
            <person name="Bustamante C.D."/>
            <person name="Schnell R.J."/>
            <person name="Main D."/>
            <person name="Gilbert D."/>
            <person name="Parida L."/>
            <person name="Kuhn D.N."/>
        </authorList>
    </citation>
    <scope>NUCLEOTIDE SEQUENCE [LARGE SCALE GENOMIC DNA]</scope>
    <source>
        <strain evidence="5">cv. Matina 1-6</strain>
    </source>
</reference>
<name>A0A061F7R4_THECC</name>
<dbReference type="OMA" id="VECLYAN"/>
<feature type="transmembrane region" description="Helical" evidence="2">
    <location>
        <begin position="144"/>
        <end position="162"/>
    </location>
</feature>
<keyword evidence="2" id="KW-0472">Membrane</keyword>
<dbReference type="Gene3D" id="2.60.40.790">
    <property type="match status" value="1"/>
</dbReference>
<keyword evidence="2" id="KW-1133">Transmembrane helix</keyword>
<gene>
    <name evidence="4" type="ORF">TCM_025884</name>
</gene>
<dbReference type="InterPro" id="IPR008978">
    <property type="entry name" value="HSP20-like_chaperone"/>
</dbReference>
<dbReference type="Proteomes" id="UP000026915">
    <property type="component" value="Chromosome 5"/>
</dbReference>
<dbReference type="InterPro" id="IPR002068">
    <property type="entry name" value="A-crystallin/Hsp20_dom"/>
</dbReference>
<evidence type="ECO:0000313" key="4">
    <source>
        <dbReference type="EMBL" id="EOY10549.1"/>
    </source>
</evidence>
<keyword evidence="5" id="KW-1185">Reference proteome</keyword>
<dbReference type="InParanoid" id="A0A061F7R4"/>
<dbReference type="EMBL" id="CM001883">
    <property type="protein sequence ID" value="EOY10549.1"/>
    <property type="molecule type" value="Genomic_DNA"/>
</dbReference>
<organism evidence="4 5">
    <name type="scientific">Theobroma cacao</name>
    <name type="common">Cacao</name>
    <name type="synonym">Cocoa</name>
    <dbReference type="NCBI Taxonomy" id="3641"/>
    <lineage>
        <taxon>Eukaryota</taxon>
        <taxon>Viridiplantae</taxon>
        <taxon>Streptophyta</taxon>
        <taxon>Embryophyta</taxon>
        <taxon>Tracheophyta</taxon>
        <taxon>Spermatophyta</taxon>
        <taxon>Magnoliopsida</taxon>
        <taxon>eudicotyledons</taxon>
        <taxon>Gunneridae</taxon>
        <taxon>Pentapetalae</taxon>
        <taxon>rosids</taxon>
        <taxon>malvids</taxon>
        <taxon>Malvales</taxon>
        <taxon>Malvaceae</taxon>
        <taxon>Byttnerioideae</taxon>
        <taxon>Theobroma</taxon>
    </lineage>
</organism>
<dbReference type="SUPFAM" id="SSF49764">
    <property type="entry name" value="HSP20-like chaperones"/>
    <property type="match status" value="1"/>
</dbReference>
<evidence type="ECO:0000313" key="5">
    <source>
        <dbReference type="Proteomes" id="UP000026915"/>
    </source>
</evidence>
<evidence type="ECO:0000259" key="3">
    <source>
        <dbReference type="PROSITE" id="PS01031"/>
    </source>
</evidence>
<dbReference type="Gramene" id="EOY10549">
    <property type="protein sequence ID" value="EOY10549"/>
    <property type="gene ID" value="TCM_025884"/>
</dbReference>
<keyword evidence="2" id="KW-0812">Transmembrane</keyword>
<proteinExistence type="inferred from homology"/>
<accession>A0A061F7R4</accession>
<dbReference type="PROSITE" id="PS01031">
    <property type="entry name" value="SHSP"/>
    <property type="match status" value="1"/>
</dbReference>
<sequence>MQCDKQQETPMLTEEYIEPHCQWTRGKELDRIEITLDGFRKEDVKVTLKHPVGEEEHSIISVTAKSPERLCKKFEIPNDYELGNLRAELCCGSLILELPKKAASNKLEILKPKLEIRKALQESAEDMQKNFFSAVEYFYSKKKVGAFIFVMLASGVFAYKYYTERCGVEN</sequence>
<evidence type="ECO:0000256" key="1">
    <source>
        <dbReference type="PROSITE-ProRule" id="PRU00285"/>
    </source>
</evidence>
<protein>
    <recommendedName>
        <fullName evidence="3">SHSP domain-containing protein</fullName>
    </recommendedName>
</protein>
<evidence type="ECO:0000256" key="2">
    <source>
        <dbReference type="SAM" id="Phobius"/>
    </source>
</evidence>
<comment type="similarity">
    <text evidence="1">Belongs to the small heat shock protein (HSP20) family.</text>
</comment>
<dbReference type="HOGENOM" id="CLU_1573458_0_0_1"/>
<dbReference type="CDD" id="cd06464">
    <property type="entry name" value="ACD_sHsps-like"/>
    <property type="match status" value="1"/>
</dbReference>
<feature type="domain" description="SHSP" evidence="3">
    <location>
        <begin position="11"/>
        <end position="117"/>
    </location>
</feature>